<keyword evidence="4" id="KW-1185">Reference proteome</keyword>
<dbReference type="AlphaFoldDB" id="K5WEP0"/>
<keyword evidence="2" id="KW-0472">Membrane</keyword>
<evidence type="ECO:0000313" key="3">
    <source>
        <dbReference type="EMBL" id="EKM48642.1"/>
    </source>
</evidence>
<evidence type="ECO:0000256" key="2">
    <source>
        <dbReference type="SAM" id="Phobius"/>
    </source>
</evidence>
<feature type="transmembrane region" description="Helical" evidence="2">
    <location>
        <begin position="298"/>
        <end position="315"/>
    </location>
</feature>
<feature type="region of interest" description="Disordered" evidence="1">
    <location>
        <begin position="61"/>
        <end position="86"/>
    </location>
</feature>
<keyword evidence="2" id="KW-0812">Transmembrane</keyword>
<feature type="compositionally biased region" description="Basic and acidic residues" evidence="1">
    <location>
        <begin position="17"/>
        <end position="30"/>
    </location>
</feature>
<dbReference type="EMBL" id="JH930857">
    <property type="protein sequence ID" value="EKM48642.1"/>
    <property type="molecule type" value="Genomic_DNA"/>
</dbReference>
<dbReference type="HOGENOM" id="CLU_029564_0_1_1"/>
<evidence type="ECO:0000313" key="4">
    <source>
        <dbReference type="Proteomes" id="UP000008370"/>
    </source>
</evidence>
<dbReference type="GeneID" id="18919337"/>
<evidence type="ECO:0000256" key="1">
    <source>
        <dbReference type="SAM" id="MobiDB-lite"/>
    </source>
</evidence>
<dbReference type="PANTHER" id="PTHR34391">
    <property type="entry name" value="UPF0658 GOLGI APPARATUS MEMBRANE PROTEIN C1952.10C-RELATED"/>
    <property type="match status" value="1"/>
</dbReference>
<feature type="compositionally biased region" description="Basic and acidic residues" evidence="1">
    <location>
        <begin position="61"/>
        <end position="78"/>
    </location>
</feature>
<accession>K5WEP0</accession>
<feature type="transmembrane region" description="Helical" evidence="2">
    <location>
        <begin position="368"/>
        <end position="392"/>
    </location>
</feature>
<protein>
    <submittedName>
        <fullName evidence="3">Uncharacterized protein</fullName>
    </submittedName>
</protein>
<organism evidence="3 4">
    <name type="scientific">Phanerochaete carnosa (strain HHB-10118-sp)</name>
    <name type="common">White-rot fungus</name>
    <name type="synonym">Peniophora carnosa</name>
    <dbReference type="NCBI Taxonomy" id="650164"/>
    <lineage>
        <taxon>Eukaryota</taxon>
        <taxon>Fungi</taxon>
        <taxon>Dikarya</taxon>
        <taxon>Basidiomycota</taxon>
        <taxon>Agaricomycotina</taxon>
        <taxon>Agaricomycetes</taxon>
        <taxon>Polyporales</taxon>
        <taxon>Phanerochaetaceae</taxon>
        <taxon>Phanerochaete</taxon>
    </lineage>
</organism>
<dbReference type="RefSeq" id="XP_007402807.1">
    <property type="nucleotide sequence ID" value="XM_007402745.1"/>
</dbReference>
<sequence>MSHAPTWEPSYPSTQHSHHDDDSDEDVKVPYDDLIDQYATPFSQNERHKVHKVEPLAFDQKTDATGKDLEGASSDGHDWAYPPASTAKEKEQRKPLTWSTFIPDSIACRLYLLTVLVETAIDLAIEADLLIRFHDFDKEDLDTDIVSRKMPVYLTIFALAHVFQFVLAVDAVAARNTLQFIFLSIFNALFLVYAVIQIKEIQQSLPSGTTGISHIPIDTLTLIIPIVISVAELAYCALGWRIYTEFGWKVYKYLGADRRIKTMYAHYQIFLCLVKFDLFFWVGFSVQFIWLVLNAHDAEYYLTCAALPLSLIVLVEGHLAARHENKLMMWSFMGGCVAALVYFVYKLVKVLRNKDTDATYGAVWETLTTFSVLAIILLIATFIFACLVMQNFGRGLKAQMSKSTATRRGKSLQLHRGPMATHPNRMSIE</sequence>
<gene>
    <name evidence="3" type="ORF">PHACADRAFT_266237</name>
</gene>
<feature type="transmembrane region" description="Helical" evidence="2">
    <location>
        <begin position="264"/>
        <end position="292"/>
    </location>
</feature>
<dbReference type="InParanoid" id="K5WEP0"/>
<dbReference type="PANTHER" id="PTHR34391:SF2">
    <property type="entry name" value="TRP C-TERMINAL DOMAIN-CONTAINING PROTEIN"/>
    <property type="match status" value="1"/>
</dbReference>
<dbReference type="OrthoDB" id="2448307at2759"/>
<feature type="transmembrane region" description="Helical" evidence="2">
    <location>
        <begin position="180"/>
        <end position="199"/>
    </location>
</feature>
<reference evidence="3 4" key="1">
    <citation type="journal article" date="2012" name="BMC Genomics">
        <title>Comparative genomics of the white-rot fungi, Phanerochaete carnosa and P. chrysosporium, to elucidate the genetic basis of the distinct wood types they colonize.</title>
        <authorList>
            <person name="Suzuki H."/>
            <person name="MacDonald J."/>
            <person name="Syed K."/>
            <person name="Salamov A."/>
            <person name="Hori C."/>
            <person name="Aerts A."/>
            <person name="Henrissat B."/>
            <person name="Wiebenga A."/>
            <person name="vanKuyk P.A."/>
            <person name="Barry K."/>
            <person name="Lindquist E."/>
            <person name="LaButti K."/>
            <person name="Lapidus A."/>
            <person name="Lucas S."/>
            <person name="Coutinho P."/>
            <person name="Gong Y."/>
            <person name="Samejima M."/>
            <person name="Mahadevan R."/>
            <person name="Abou-Zaid M."/>
            <person name="de Vries R.P."/>
            <person name="Igarashi K."/>
            <person name="Yadav J.S."/>
            <person name="Grigoriev I.V."/>
            <person name="Master E.R."/>
        </authorList>
    </citation>
    <scope>NUCLEOTIDE SEQUENCE [LARGE SCALE GENOMIC DNA]</scope>
    <source>
        <strain evidence="3 4">HHB-10118-sp</strain>
    </source>
</reference>
<keyword evidence="2" id="KW-1133">Transmembrane helix</keyword>
<dbReference type="InterPro" id="IPR040410">
    <property type="entry name" value="UPF0658_Golgi"/>
</dbReference>
<name>K5WEP0_PHACS</name>
<feature type="transmembrane region" description="Helical" evidence="2">
    <location>
        <begin position="327"/>
        <end position="348"/>
    </location>
</feature>
<feature type="transmembrane region" description="Helical" evidence="2">
    <location>
        <begin position="152"/>
        <end position="173"/>
    </location>
</feature>
<dbReference type="GO" id="GO:0005794">
    <property type="term" value="C:Golgi apparatus"/>
    <property type="evidence" value="ECO:0007669"/>
    <property type="project" value="TreeGrafter"/>
</dbReference>
<dbReference type="Proteomes" id="UP000008370">
    <property type="component" value="Unassembled WGS sequence"/>
</dbReference>
<dbReference type="KEGG" id="pco:PHACADRAFT_266237"/>
<feature type="transmembrane region" description="Helical" evidence="2">
    <location>
        <begin position="219"/>
        <end position="243"/>
    </location>
</feature>
<proteinExistence type="predicted"/>
<feature type="region of interest" description="Disordered" evidence="1">
    <location>
        <begin position="1"/>
        <end position="30"/>
    </location>
</feature>